<dbReference type="GeneID" id="8107584"/>
<sequence length="627" mass="73125">MLCPPRTTPTVKGQQPNDRLTLPGVCLPLDFTPEAMNGYGVRTRSLFPSVLDDRDIEAGFIDQPVITIREKKMLRLMNEFTDKKDWFRKVFDECYMQSWEIELKDDPEVTDRMIRWLRDELKFKAQIAEVLGFINIFHGDVVKSCADFFQHDKFRVELCNAIRTLEQGLGTSQEYQMATEEREWDYVHPSFFPVEFGKTRVLPDRVIGLDDAIESMGQGVVLPIPEDPGPSRQELSWNIASRADIMSRPYSSRFQWLPSDVFFRPDGTAYFAGYINNIHPTRDRNLYPILEKLLDKVIPMFNMVLTPFMSTVHAQARIELQNIEYVEKYPGKTEPKPVESTLEERGVYEERLRAWRRKWFKAVHPEPGEFNPVGVPPEIMEHLPPEEQNKHRMLNIMNLKKLYGQRGLQVIVRIMDIAVTPDQPEFKVPWHVEGQINEHICASAVYVFQTQNIDNLRFNFRQVSDTRAFQDLNYERGDTVWLEEIFGMKQNGSTVQDAGYIDINQGKMIVWPNTLQHNADLTIKDSSEVGHAHAVQFMLIDPNIRIISTANVPPQRLDWRPEAEEAWKRGMNVTKLPLEEQLKILPREGDYPWLLQDARKILMEIKEERSKFNHYQDVSFHSKDVIL</sequence>
<dbReference type="Pfam" id="PF14033">
    <property type="entry name" value="DUF4246"/>
    <property type="match status" value="1"/>
</dbReference>
<evidence type="ECO:0000313" key="3">
    <source>
        <dbReference type="EMBL" id="EED15142.1"/>
    </source>
</evidence>
<reference evidence="4" key="1">
    <citation type="journal article" date="2015" name="Genome Announc.">
        <title>Genome sequence of the AIDS-associated pathogen Penicillium marneffei (ATCC18224) and its near taxonomic relative Talaromyces stipitatus (ATCC10500).</title>
        <authorList>
            <person name="Nierman W.C."/>
            <person name="Fedorova-Abrams N.D."/>
            <person name="Andrianopoulos A."/>
        </authorList>
    </citation>
    <scope>NUCLEOTIDE SEQUENCE [LARGE SCALE GENOMIC DNA]</scope>
    <source>
        <strain evidence="4">ATCC 10500 / CBS 375.48 / QM 6759 / NRRL 1006</strain>
    </source>
</reference>
<dbReference type="Proteomes" id="UP000001745">
    <property type="component" value="Unassembled WGS sequence"/>
</dbReference>
<dbReference type="InterPro" id="IPR049207">
    <property type="entry name" value="DUF4246_N"/>
</dbReference>
<evidence type="ECO:0000259" key="2">
    <source>
        <dbReference type="Pfam" id="PF21666"/>
    </source>
</evidence>
<gene>
    <name evidence="3" type="ORF">TSTA_045970</name>
</gene>
<dbReference type="Pfam" id="PF21666">
    <property type="entry name" value="DUF4246_N"/>
    <property type="match status" value="1"/>
</dbReference>
<dbReference type="PANTHER" id="PTHR33119:SF1">
    <property type="entry name" value="FE2OG DIOXYGENASE DOMAIN-CONTAINING PROTEIN"/>
    <property type="match status" value="1"/>
</dbReference>
<dbReference type="EMBL" id="EQ962657">
    <property type="protein sequence ID" value="EED15142.1"/>
    <property type="molecule type" value="Genomic_DNA"/>
</dbReference>
<feature type="domain" description="DUF4246" evidence="1">
    <location>
        <begin position="112"/>
        <end position="562"/>
    </location>
</feature>
<dbReference type="InParanoid" id="B8MJE2"/>
<proteinExistence type="predicted"/>
<organism evidence="3 4">
    <name type="scientific">Talaromyces stipitatus (strain ATCC 10500 / CBS 375.48 / QM 6759 / NRRL 1006)</name>
    <name type="common">Penicillium stipitatum</name>
    <dbReference type="NCBI Taxonomy" id="441959"/>
    <lineage>
        <taxon>Eukaryota</taxon>
        <taxon>Fungi</taxon>
        <taxon>Dikarya</taxon>
        <taxon>Ascomycota</taxon>
        <taxon>Pezizomycotina</taxon>
        <taxon>Eurotiomycetes</taxon>
        <taxon>Eurotiomycetidae</taxon>
        <taxon>Eurotiales</taxon>
        <taxon>Trichocomaceae</taxon>
        <taxon>Talaromyces</taxon>
        <taxon>Talaromyces sect. Talaromyces</taxon>
    </lineage>
</organism>
<dbReference type="VEuPathDB" id="FungiDB:TSTA_045970"/>
<dbReference type="OMA" id="QFMLIDP"/>
<dbReference type="OrthoDB" id="415532at2759"/>
<feature type="domain" description="DUF4246" evidence="2">
    <location>
        <begin position="22"/>
        <end position="102"/>
    </location>
</feature>
<dbReference type="InterPro" id="IPR025340">
    <property type="entry name" value="DUF4246"/>
</dbReference>
<evidence type="ECO:0000313" key="4">
    <source>
        <dbReference type="Proteomes" id="UP000001745"/>
    </source>
</evidence>
<evidence type="ECO:0000259" key="1">
    <source>
        <dbReference type="Pfam" id="PF14033"/>
    </source>
</evidence>
<dbReference type="InterPro" id="IPR049192">
    <property type="entry name" value="DUF4246_C"/>
</dbReference>
<dbReference type="eggNOG" id="ENOG502QQIE">
    <property type="taxonomic scope" value="Eukaryota"/>
</dbReference>
<dbReference type="AlphaFoldDB" id="B8MJE2"/>
<accession>B8MJE2</accession>
<dbReference type="HOGENOM" id="CLU_012066_2_0_1"/>
<dbReference type="PANTHER" id="PTHR33119">
    <property type="entry name" value="IFI3P"/>
    <property type="match status" value="1"/>
</dbReference>
<dbReference type="STRING" id="441959.B8MJE2"/>
<protein>
    <submittedName>
        <fullName evidence="3">Uncharacterized protein</fullName>
    </submittedName>
</protein>
<keyword evidence="4" id="KW-1185">Reference proteome</keyword>
<name>B8MJE2_TALSN</name>
<dbReference type="PhylomeDB" id="B8MJE2"/>
<dbReference type="RefSeq" id="XP_002485095.1">
    <property type="nucleotide sequence ID" value="XM_002485050.1"/>
</dbReference>